<keyword evidence="5" id="KW-0808">Transferase</keyword>
<dbReference type="EMBL" id="QGTQ01000018">
    <property type="protein sequence ID" value="PWV98464.1"/>
    <property type="molecule type" value="Genomic_DNA"/>
</dbReference>
<evidence type="ECO:0000256" key="4">
    <source>
        <dbReference type="ARBA" id="ARBA00022630"/>
    </source>
</evidence>
<keyword evidence="4" id="KW-0285">Flavoprotein</keyword>
<dbReference type="GO" id="GO:0016740">
    <property type="term" value="F:transferase activity"/>
    <property type="evidence" value="ECO:0007669"/>
    <property type="project" value="UniProtKB-KW"/>
</dbReference>
<reference evidence="11 12" key="1">
    <citation type="submission" date="2018-05" db="EMBL/GenBank/DDBJ databases">
        <title>Genomic Encyclopedia of Type Strains, Phase III (KMG-III): the genomes of soil and plant-associated and newly described type strains.</title>
        <authorList>
            <person name="Whitman W."/>
        </authorList>
    </citation>
    <scope>NUCLEOTIDE SEQUENCE [LARGE SCALE GENOMIC DNA]</scope>
    <source>
        <strain evidence="11 12">CECT 5696</strain>
    </source>
</reference>
<evidence type="ECO:0000256" key="2">
    <source>
        <dbReference type="ARBA" id="ARBA00011955"/>
    </source>
</evidence>
<dbReference type="InterPro" id="IPR003374">
    <property type="entry name" value="ApbE-like_sf"/>
</dbReference>
<organism evidence="11 12">
    <name type="scientific">Paenibacillus cellulosilyticus</name>
    <dbReference type="NCBI Taxonomy" id="375489"/>
    <lineage>
        <taxon>Bacteria</taxon>
        <taxon>Bacillati</taxon>
        <taxon>Bacillota</taxon>
        <taxon>Bacilli</taxon>
        <taxon>Bacillales</taxon>
        <taxon>Paenibacillaceae</taxon>
        <taxon>Paenibacillus</taxon>
    </lineage>
</organism>
<keyword evidence="6" id="KW-0479">Metal-binding</keyword>
<keyword evidence="8" id="KW-0460">Magnesium</keyword>
<proteinExistence type="predicted"/>
<evidence type="ECO:0000313" key="12">
    <source>
        <dbReference type="Proteomes" id="UP000246635"/>
    </source>
</evidence>
<evidence type="ECO:0000256" key="8">
    <source>
        <dbReference type="ARBA" id="ARBA00022842"/>
    </source>
</evidence>
<protein>
    <recommendedName>
        <fullName evidence="3">FAD:protein FMN transferase</fullName>
        <ecNumber evidence="2">2.7.1.180</ecNumber>
    </recommendedName>
    <alternativeName>
        <fullName evidence="9">Flavin transferase</fullName>
    </alternativeName>
</protein>
<evidence type="ECO:0000256" key="1">
    <source>
        <dbReference type="ARBA" id="ARBA00001946"/>
    </source>
</evidence>
<keyword evidence="7" id="KW-0274">FAD</keyword>
<keyword evidence="11" id="KW-0449">Lipoprotein</keyword>
<dbReference type="GO" id="GO:0046872">
    <property type="term" value="F:metal ion binding"/>
    <property type="evidence" value="ECO:0007669"/>
    <property type="project" value="UniProtKB-KW"/>
</dbReference>
<evidence type="ECO:0000256" key="10">
    <source>
        <dbReference type="ARBA" id="ARBA00048540"/>
    </source>
</evidence>
<dbReference type="EC" id="2.7.1.180" evidence="2"/>
<dbReference type="AlphaFoldDB" id="A0A2V2YPZ8"/>
<dbReference type="PANTHER" id="PTHR30040:SF2">
    <property type="entry name" value="FAD:PROTEIN FMN TRANSFERASE"/>
    <property type="match status" value="1"/>
</dbReference>
<dbReference type="OrthoDB" id="9778595at2"/>
<evidence type="ECO:0000256" key="5">
    <source>
        <dbReference type="ARBA" id="ARBA00022679"/>
    </source>
</evidence>
<gene>
    <name evidence="11" type="ORF">DFQ01_11899</name>
</gene>
<evidence type="ECO:0000313" key="11">
    <source>
        <dbReference type="EMBL" id="PWV98464.1"/>
    </source>
</evidence>
<evidence type="ECO:0000256" key="9">
    <source>
        <dbReference type="ARBA" id="ARBA00031306"/>
    </source>
</evidence>
<dbReference type="Pfam" id="PF02424">
    <property type="entry name" value="ApbE"/>
    <property type="match status" value="1"/>
</dbReference>
<evidence type="ECO:0000256" key="3">
    <source>
        <dbReference type="ARBA" id="ARBA00016337"/>
    </source>
</evidence>
<comment type="caution">
    <text evidence="11">The sequence shown here is derived from an EMBL/GenBank/DDBJ whole genome shotgun (WGS) entry which is preliminary data.</text>
</comment>
<dbReference type="SUPFAM" id="SSF143631">
    <property type="entry name" value="ApbE-like"/>
    <property type="match status" value="1"/>
</dbReference>
<dbReference type="PANTHER" id="PTHR30040">
    <property type="entry name" value="THIAMINE BIOSYNTHESIS LIPOPROTEIN APBE"/>
    <property type="match status" value="1"/>
</dbReference>
<evidence type="ECO:0000256" key="7">
    <source>
        <dbReference type="ARBA" id="ARBA00022827"/>
    </source>
</evidence>
<evidence type="ECO:0000256" key="6">
    <source>
        <dbReference type="ARBA" id="ARBA00022723"/>
    </source>
</evidence>
<dbReference type="RefSeq" id="WP_110045671.1">
    <property type="nucleotide sequence ID" value="NZ_CP054609.1"/>
</dbReference>
<keyword evidence="12" id="KW-1185">Reference proteome</keyword>
<comment type="cofactor">
    <cofactor evidence="1">
        <name>Mg(2+)</name>
        <dbReference type="ChEBI" id="CHEBI:18420"/>
    </cofactor>
</comment>
<dbReference type="InterPro" id="IPR024932">
    <property type="entry name" value="ApbE"/>
</dbReference>
<comment type="catalytic activity">
    <reaction evidence="10">
        <text>L-threonyl-[protein] + FAD = FMN-L-threonyl-[protein] + AMP + H(+)</text>
        <dbReference type="Rhea" id="RHEA:36847"/>
        <dbReference type="Rhea" id="RHEA-COMP:11060"/>
        <dbReference type="Rhea" id="RHEA-COMP:11061"/>
        <dbReference type="ChEBI" id="CHEBI:15378"/>
        <dbReference type="ChEBI" id="CHEBI:30013"/>
        <dbReference type="ChEBI" id="CHEBI:57692"/>
        <dbReference type="ChEBI" id="CHEBI:74257"/>
        <dbReference type="ChEBI" id="CHEBI:456215"/>
        <dbReference type="EC" id="2.7.1.180"/>
    </reaction>
</comment>
<dbReference type="Gene3D" id="3.10.520.10">
    <property type="entry name" value="ApbE-like domains"/>
    <property type="match status" value="1"/>
</dbReference>
<name>A0A2V2YPZ8_9BACL</name>
<dbReference type="Proteomes" id="UP000246635">
    <property type="component" value="Unassembled WGS sequence"/>
</dbReference>
<accession>A0A2V2YPZ8</accession>
<sequence length="336" mass="37171">MTSGVEVMKPMYYRFRAMNTDIELSLVCDGYAMSEAVELAVDWYEEVEQVFSRFRPDSELSRINRTAGSGAPVMISSMMRDVLQLTLWYQQTTGGIFSPFVGGSMNKAGYDRSFELLSRVGMSRELLDDDIHDNVEQVVDIKRAYDGRMQSPMVLDIAMQSVQLVPGTQLDLGGIVKGWATAKLSQWLCMRYGIRAGLVNAGGDLHAWNDGNGEPIWRIDVQDPIAGDDGTIYRMMGQGAVATSGTLGRQWRTGQGVAHHLIDTRTGCPSRSGIVQCTVSGPDLIACEVWAKTICIQGEAALQRMTSQLPPSYDALIIDQQGMLRYTGPAWLKEEY</sequence>